<accession>A0A2M7AX98</accession>
<dbReference type="InterPro" id="IPR001279">
    <property type="entry name" value="Metallo-B-lactamas"/>
</dbReference>
<dbReference type="Proteomes" id="UP000228775">
    <property type="component" value="Unassembled WGS sequence"/>
</dbReference>
<dbReference type="EMBL" id="PEVY01000037">
    <property type="protein sequence ID" value="PIU75265.1"/>
    <property type="molecule type" value="Genomic_DNA"/>
</dbReference>
<dbReference type="CDD" id="cd07731">
    <property type="entry name" value="ComA-like_MBL-fold"/>
    <property type="match status" value="1"/>
</dbReference>
<name>A0A2M7AX98_9BACT</name>
<dbReference type="SMART" id="SM00849">
    <property type="entry name" value="Lactamase_B"/>
    <property type="match status" value="1"/>
</dbReference>
<dbReference type="InterPro" id="IPR035681">
    <property type="entry name" value="ComA-like_MBL"/>
</dbReference>
<evidence type="ECO:0000259" key="1">
    <source>
        <dbReference type="SMART" id="SM00849"/>
    </source>
</evidence>
<evidence type="ECO:0000313" key="3">
    <source>
        <dbReference type="Proteomes" id="UP000228775"/>
    </source>
</evidence>
<dbReference type="AlphaFoldDB" id="A0A2M7AX98"/>
<dbReference type="Gene3D" id="3.60.15.10">
    <property type="entry name" value="Ribonuclease Z/Hydroxyacylglutathione hydrolase-like"/>
    <property type="match status" value="1"/>
</dbReference>
<feature type="domain" description="Metallo-beta-lactamase" evidence="1">
    <location>
        <begin position="47"/>
        <end position="242"/>
    </location>
</feature>
<dbReference type="InterPro" id="IPR036866">
    <property type="entry name" value="RibonucZ/Hydroxyglut_hydro"/>
</dbReference>
<protein>
    <recommendedName>
        <fullName evidence="1">Metallo-beta-lactamase domain-containing protein</fullName>
    </recommendedName>
</protein>
<evidence type="ECO:0000313" key="2">
    <source>
        <dbReference type="EMBL" id="PIU75265.1"/>
    </source>
</evidence>
<organism evidence="2 3">
    <name type="scientific">Candidatus Portnoybacteria bacterium CG06_land_8_20_14_3_00_39_12</name>
    <dbReference type="NCBI Taxonomy" id="1974809"/>
    <lineage>
        <taxon>Bacteria</taxon>
        <taxon>Candidatus Portnoyibacteriota</taxon>
    </lineage>
</organism>
<comment type="caution">
    <text evidence="2">The sequence shown here is derived from an EMBL/GenBank/DDBJ whole genome shotgun (WGS) entry which is preliminary data.</text>
</comment>
<dbReference type="SUPFAM" id="SSF56281">
    <property type="entry name" value="Metallo-hydrolase/oxidoreductase"/>
    <property type="match status" value="1"/>
</dbReference>
<dbReference type="InterPro" id="IPR052159">
    <property type="entry name" value="Competence_DNA_uptake"/>
</dbReference>
<gene>
    <name evidence="2" type="ORF">COS76_01695</name>
</gene>
<proteinExistence type="predicted"/>
<dbReference type="PANTHER" id="PTHR30619:SF1">
    <property type="entry name" value="RECOMBINATION PROTEIN 2"/>
    <property type="match status" value="1"/>
</dbReference>
<dbReference type="Pfam" id="PF00753">
    <property type="entry name" value="Lactamase_B"/>
    <property type="match status" value="1"/>
</dbReference>
<sequence length="286" mass="31607">MLSKIDLKIKLAVLVVLAVMAGFVWQQVWSQQANQQYLKVDFFDVGQGDSIFIETPDKKQILIDGGPGEAVLEKLGNEMGFFDRSLDLVILTHPDSDHLNGLIEVLRHYQVAQILASPAQTDGAGFKEWQKIISEKNIPVTIGQAGQQIEISPRINFDVVYPFSGTGSGTNTSSIVGRLCYQQICFLMTGDIEESQEKTLGQTNFNLNSQVLKVAHHGSKTSSTDGLLSRVQPQLAIISVGKNNSFGHPAPEIVERLKKYTNKILRTDETGNIEIKTDGTQLFFEN</sequence>
<dbReference type="PANTHER" id="PTHR30619">
    <property type="entry name" value="DNA INTERNALIZATION/COMPETENCE PROTEIN COMEC/REC2"/>
    <property type="match status" value="1"/>
</dbReference>
<reference evidence="3" key="1">
    <citation type="submission" date="2017-09" db="EMBL/GenBank/DDBJ databases">
        <title>Depth-based differentiation of microbial function through sediment-hosted aquifers and enrichment of novel symbionts in the deep terrestrial subsurface.</title>
        <authorList>
            <person name="Probst A.J."/>
            <person name="Ladd B."/>
            <person name="Jarett J.K."/>
            <person name="Geller-Mcgrath D.E."/>
            <person name="Sieber C.M.K."/>
            <person name="Emerson J.B."/>
            <person name="Anantharaman K."/>
            <person name="Thomas B.C."/>
            <person name="Malmstrom R."/>
            <person name="Stieglmeier M."/>
            <person name="Klingl A."/>
            <person name="Woyke T."/>
            <person name="Ryan C.M."/>
            <person name="Banfield J.F."/>
        </authorList>
    </citation>
    <scope>NUCLEOTIDE SEQUENCE [LARGE SCALE GENOMIC DNA]</scope>
</reference>